<dbReference type="GO" id="GO:0015074">
    <property type="term" value="P:DNA integration"/>
    <property type="evidence" value="ECO:0007669"/>
    <property type="project" value="InterPro"/>
</dbReference>
<evidence type="ECO:0000259" key="2">
    <source>
        <dbReference type="Pfam" id="PF00589"/>
    </source>
</evidence>
<dbReference type="InterPro" id="IPR013762">
    <property type="entry name" value="Integrase-like_cat_sf"/>
</dbReference>
<dbReference type="SUPFAM" id="SSF56349">
    <property type="entry name" value="DNA breaking-rejoining enzymes"/>
    <property type="match status" value="1"/>
</dbReference>
<sequence>MSRWTTSRRPTWPSWPAARAVACWVAAATTAEPGFAYVVVKPRSGGIPAGGRFLRHYFASGLIAQGCDVVTVQRALGHANPAVTLKTYSHLWPTAEDKTRKAAAALMAETLTSDSSADYLRTGEA</sequence>
<comment type="caution">
    <text evidence="3">The sequence shown here is derived from an EMBL/GenBank/DDBJ whole genome shotgun (WGS) entry which is preliminary data.</text>
</comment>
<evidence type="ECO:0000313" key="4">
    <source>
        <dbReference type="Proteomes" id="UP000246050"/>
    </source>
</evidence>
<dbReference type="AlphaFoldDB" id="A0A317DL90"/>
<dbReference type="OrthoDB" id="1822491at2"/>
<accession>A0A317DL90</accession>
<keyword evidence="1" id="KW-0233">DNA recombination</keyword>
<proteinExistence type="predicted"/>
<feature type="domain" description="Tyr recombinase" evidence="2">
    <location>
        <begin position="54"/>
        <end position="91"/>
    </location>
</feature>
<dbReference type="GO" id="GO:0003677">
    <property type="term" value="F:DNA binding"/>
    <property type="evidence" value="ECO:0007669"/>
    <property type="project" value="InterPro"/>
</dbReference>
<protein>
    <recommendedName>
        <fullName evidence="2">Tyr recombinase domain-containing protein</fullName>
    </recommendedName>
</protein>
<evidence type="ECO:0000313" key="3">
    <source>
        <dbReference type="EMBL" id="PWR15142.1"/>
    </source>
</evidence>
<reference evidence="3 4" key="1">
    <citation type="submission" date="2018-05" db="EMBL/GenBank/DDBJ databases">
        <title>Micromonosporas from Atacama Desert.</title>
        <authorList>
            <person name="Carro L."/>
            <person name="Golinska P."/>
            <person name="Klenk H.-P."/>
            <person name="Goodfellow M."/>
        </authorList>
    </citation>
    <scope>NUCLEOTIDE SEQUENCE [LARGE SCALE GENOMIC DNA]</scope>
    <source>
        <strain evidence="3 4">4G51</strain>
    </source>
</reference>
<organism evidence="3 4">
    <name type="scientific">Micromonospora sicca</name>
    <dbReference type="NCBI Taxonomy" id="2202420"/>
    <lineage>
        <taxon>Bacteria</taxon>
        <taxon>Bacillati</taxon>
        <taxon>Actinomycetota</taxon>
        <taxon>Actinomycetes</taxon>
        <taxon>Micromonosporales</taxon>
        <taxon>Micromonosporaceae</taxon>
        <taxon>Micromonospora</taxon>
    </lineage>
</organism>
<dbReference type="Gene3D" id="1.10.443.10">
    <property type="entry name" value="Intergrase catalytic core"/>
    <property type="match status" value="1"/>
</dbReference>
<dbReference type="GO" id="GO:0006310">
    <property type="term" value="P:DNA recombination"/>
    <property type="evidence" value="ECO:0007669"/>
    <property type="project" value="UniProtKB-KW"/>
</dbReference>
<name>A0A317DL90_9ACTN</name>
<dbReference type="Pfam" id="PF00589">
    <property type="entry name" value="Phage_integrase"/>
    <property type="match status" value="1"/>
</dbReference>
<dbReference type="Proteomes" id="UP000246050">
    <property type="component" value="Unassembled WGS sequence"/>
</dbReference>
<dbReference type="EMBL" id="QGKS01000195">
    <property type="protein sequence ID" value="PWR15142.1"/>
    <property type="molecule type" value="Genomic_DNA"/>
</dbReference>
<dbReference type="InterPro" id="IPR011010">
    <property type="entry name" value="DNA_brk_join_enz"/>
</dbReference>
<gene>
    <name evidence="3" type="ORF">DKT69_12600</name>
</gene>
<evidence type="ECO:0000256" key="1">
    <source>
        <dbReference type="ARBA" id="ARBA00023172"/>
    </source>
</evidence>
<dbReference type="InterPro" id="IPR002104">
    <property type="entry name" value="Integrase_catalytic"/>
</dbReference>